<feature type="domain" description="Peptidase M28" evidence="2">
    <location>
        <begin position="284"/>
        <end position="497"/>
    </location>
</feature>
<proteinExistence type="predicted"/>
<reference evidence="3" key="1">
    <citation type="submission" date="2022-07" db="EMBL/GenBank/DDBJ databases">
        <title>Sphingomonas sp. nov., a novel bacterium isolated from the north slope of the Mount Everest.</title>
        <authorList>
            <person name="Cui X."/>
            <person name="Liu Y."/>
        </authorList>
    </citation>
    <scope>NUCLEOTIDE SEQUENCE</scope>
    <source>
        <strain evidence="3">S5-59</strain>
    </source>
</reference>
<dbReference type="Gene3D" id="3.50.30.30">
    <property type="match status" value="1"/>
</dbReference>
<organism evidence="3 4">
    <name type="scientific">Sphingomonas qomolangmaensis</name>
    <dbReference type="NCBI Taxonomy" id="2918765"/>
    <lineage>
        <taxon>Bacteria</taxon>
        <taxon>Pseudomonadati</taxon>
        <taxon>Pseudomonadota</taxon>
        <taxon>Alphaproteobacteria</taxon>
        <taxon>Sphingomonadales</taxon>
        <taxon>Sphingomonadaceae</taxon>
        <taxon>Sphingomonas</taxon>
    </lineage>
</organism>
<accession>A0ABY5LBU3</accession>
<evidence type="ECO:0000313" key="4">
    <source>
        <dbReference type="Proteomes" id="UP001058533"/>
    </source>
</evidence>
<dbReference type="EMBL" id="CP101740">
    <property type="protein sequence ID" value="UUL82156.1"/>
    <property type="molecule type" value="Genomic_DNA"/>
</dbReference>
<sequence length="534" mass="55738">MRTLTFAAILMLSTAVHAQTGPAPAITPEGVRAHVEFLADDLLEGRDAGTRGHEIAARYVATQFQALGLKPANGDSWYQQVPLEMRALGEPATSFVTIGGTRYANGTQAIVRANAPGAQKASGEAVFVGYGIASPENRIDDYAGLDVAGKTVVMLYGAPKTLPSDVRAALGQDKGKAAKARGAAAVITLFDSEMVKQYPWEVVVAEAGGPATRLAEPSDKPQELTPVSALLSPVAAEALFAGAPNSYKQILAAADKGRALKGFALKPAVAIEGTSSTNAFTSPNVVGVIPGSDPALAGEVVLLMAHLDHNGTRPDAKGEDKIFNGAMDNAAGTASMIEVARAFAASGSKPKRTVMFAAVTAEEDGLLGSQYLAKHPVGAGKVVSVVNLDMPILLYDFTDVVAFGAEHSTMGPLVAAAAAKDGVKLSPDPMPEENLFTRSDHFSFVQQGVPSVFLVTGHANGGAEAFKTFLATHYHKPSDDLKLPFNWAAGAKFARVNYNIARDLADAAQAPRWYADSPFGKQFAADAPKAVRAK</sequence>
<gene>
    <name evidence="3" type="ORF">NMP03_13335</name>
</gene>
<protein>
    <submittedName>
        <fullName evidence="3">M20/M25/M40 family metallo-hydrolase</fullName>
    </submittedName>
</protein>
<dbReference type="InterPro" id="IPR007484">
    <property type="entry name" value="Peptidase_M28"/>
</dbReference>
<dbReference type="Pfam" id="PF04389">
    <property type="entry name" value="Peptidase_M28"/>
    <property type="match status" value="1"/>
</dbReference>
<name>A0ABY5LBU3_9SPHN</name>
<dbReference type="InterPro" id="IPR045175">
    <property type="entry name" value="M28_fam"/>
</dbReference>
<dbReference type="InterPro" id="IPR046450">
    <property type="entry name" value="PA_dom_sf"/>
</dbReference>
<evidence type="ECO:0000259" key="2">
    <source>
        <dbReference type="Pfam" id="PF04389"/>
    </source>
</evidence>
<dbReference type="SUPFAM" id="SSF52025">
    <property type="entry name" value="PA domain"/>
    <property type="match status" value="1"/>
</dbReference>
<feature type="chain" id="PRO_5047390492" evidence="1">
    <location>
        <begin position="19"/>
        <end position="534"/>
    </location>
</feature>
<evidence type="ECO:0000313" key="3">
    <source>
        <dbReference type="EMBL" id="UUL82156.1"/>
    </source>
</evidence>
<feature type="signal peptide" evidence="1">
    <location>
        <begin position="1"/>
        <end position="18"/>
    </location>
</feature>
<keyword evidence="1" id="KW-0732">Signal</keyword>
<evidence type="ECO:0000256" key="1">
    <source>
        <dbReference type="SAM" id="SignalP"/>
    </source>
</evidence>
<dbReference type="PANTHER" id="PTHR12147">
    <property type="entry name" value="METALLOPEPTIDASE M28 FAMILY MEMBER"/>
    <property type="match status" value="1"/>
</dbReference>
<dbReference type="PANTHER" id="PTHR12147:SF26">
    <property type="entry name" value="PEPTIDASE M28 DOMAIN-CONTAINING PROTEIN"/>
    <property type="match status" value="1"/>
</dbReference>
<dbReference type="Proteomes" id="UP001058533">
    <property type="component" value="Chromosome"/>
</dbReference>
<dbReference type="SUPFAM" id="SSF53187">
    <property type="entry name" value="Zn-dependent exopeptidases"/>
    <property type="match status" value="1"/>
</dbReference>
<dbReference type="RefSeq" id="WP_256505940.1">
    <property type="nucleotide sequence ID" value="NZ_CP101740.1"/>
</dbReference>
<keyword evidence="4" id="KW-1185">Reference proteome</keyword>
<dbReference type="Gene3D" id="3.40.630.10">
    <property type="entry name" value="Zn peptidases"/>
    <property type="match status" value="2"/>
</dbReference>